<evidence type="ECO:0000313" key="3">
    <source>
        <dbReference type="Proteomes" id="UP000317951"/>
    </source>
</evidence>
<feature type="non-terminal residue" evidence="2">
    <location>
        <position position="96"/>
    </location>
</feature>
<gene>
    <name evidence="2" type="ORF">FIV36_17090</name>
</gene>
<organism evidence="2 3">
    <name type="scientific">Pseudomonas extremaustralis</name>
    <dbReference type="NCBI Taxonomy" id="359110"/>
    <lineage>
        <taxon>Bacteria</taxon>
        <taxon>Pseudomonadati</taxon>
        <taxon>Pseudomonadota</taxon>
        <taxon>Gammaproteobacteria</taxon>
        <taxon>Pseudomonadales</taxon>
        <taxon>Pseudomonadaceae</taxon>
        <taxon>Pseudomonas</taxon>
    </lineage>
</organism>
<comment type="caution">
    <text evidence="2">The sequence shown here is derived from an EMBL/GenBank/DDBJ whole genome shotgun (WGS) entry which is preliminary data.</text>
</comment>
<dbReference type="AlphaFoldDB" id="A0A5C5QCI1"/>
<sequence length="96" mass="10509">MPAKIVNDNAALQRVRVAWVFFASKLAPMYGLAPTFNPLFKHCYPVASMYQAYSRKPKQLLANIGSARDMPITVRPQGPVGAQASVRDGLTRGQCS</sequence>
<accession>A0A5C5QCI1</accession>
<protein>
    <submittedName>
        <fullName evidence="2">Uncharacterized protein</fullName>
    </submittedName>
</protein>
<evidence type="ECO:0000256" key="1">
    <source>
        <dbReference type="SAM" id="MobiDB-lite"/>
    </source>
</evidence>
<evidence type="ECO:0000313" key="2">
    <source>
        <dbReference type="EMBL" id="TWS03029.1"/>
    </source>
</evidence>
<feature type="region of interest" description="Disordered" evidence="1">
    <location>
        <begin position="76"/>
        <end position="96"/>
    </location>
</feature>
<dbReference type="EMBL" id="VFET01000014">
    <property type="protein sequence ID" value="TWS03029.1"/>
    <property type="molecule type" value="Genomic_DNA"/>
</dbReference>
<proteinExistence type="predicted"/>
<name>A0A5C5QCI1_9PSED</name>
<dbReference type="Proteomes" id="UP000317951">
    <property type="component" value="Unassembled WGS sequence"/>
</dbReference>
<reference evidence="2 3" key="1">
    <citation type="submission" date="2019-06" db="EMBL/GenBank/DDBJ databases">
        <title>Pseudomonas bimorpha sp. nov. isolated from bovine raw milk and skim milk concentrate.</title>
        <authorList>
            <person name="Hofmann K."/>
            <person name="Huptas C."/>
            <person name="Doll E."/>
            <person name="Scherer S."/>
            <person name="Wenning M."/>
        </authorList>
    </citation>
    <scope>NUCLEOTIDE SEQUENCE [LARGE SCALE GENOMIC DNA]</scope>
    <source>
        <strain evidence="2 3">DSM 17835</strain>
    </source>
</reference>